<dbReference type="EMBL" id="JAFHDT010000023">
    <property type="protein sequence ID" value="KAI7792782.1"/>
    <property type="molecule type" value="Genomic_DNA"/>
</dbReference>
<keyword evidence="6" id="KW-0675">Receptor</keyword>
<keyword evidence="7" id="KW-1185">Reference proteome</keyword>
<dbReference type="InterPro" id="IPR001368">
    <property type="entry name" value="TNFR/NGFR_Cys_rich_reg"/>
</dbReference>
<proteinExistence type="predicted"/>
<dbReference type="Proteomes" id="UP001059041">
    <property type="component" value="Linkage Group LG23"/>
</dbReference>
<evidence type="ECO:0000256" key="2">
    <source>
        <dbReference type="SAM" id="MobiDB-lite"/>
    </source>
</evidence>
<evidence type="ECO:0000259" key="5">
    <source>
        <dbReference type="PROSITE" id="PS50050"/>
    </source>
</evidence>
<evidence type="ECO:0000313" key="6">
    <source>
        <dbReference type="EMBL" id="KAI7792782.1"/>
    </source>
</evidence>
<dbReference type="GO" id="GO:0009897">
    <property type="term" value="C:external side of plasma membrane"/>
    <property type="evidence" value="ECO:0007669"/>
    <property type="project" value="TreeGrafter"/>
</dbReference>
<feature type="non-terminal residue" evidence="6">
    <location>
        <position position="586"/>
    </location>
</feature>
<dbReference type="PROSITE" id="PS50050">
    <property type="entry name" value="TNFR_NGFR_2"/>
    <property type="match status" value="1"/>
</dbReference>
<dbReference type="Gene3D" id="2.10.50.10">
    <property type="entry name" value="Tumor Necrosis Factor Receptor, subunit A, domain 2"/>
    <property type="match status" value="2"/>
</dbReference>
<comment type="caution">
    <text evidence="6">The sequence shown here is derived from an EMBL/GenBank/DDBJ whole genome shotgun (WGS) entry which is preliminary data.</text>
</comment>
<feature type="disulfide bond" evidence="1">
    <location>
        <begin position="46"/>
        <end position="64"/>
    </location>
</feature>
<dbReference type="PANTHER" id="PTHR47134">
    <property type="entry name" value="TUMOR NECROSIS FACTOR RECEPTOR SUPERFAMILY MEMBER 11A"/>
    <property type="match status" value="1"/>
</dbReference>
<gene>
    <name evidence="6" type="ORF">IRJ41_019169</name>
</gene>
<feature type="compositionally biased region" description="Polar residues" evidence="2">
    <location>
        <begin position="551"/>
        <end position="560"/>
    </location>
</feature>
<dbReference type="GO" id="GO:0045780">
    <property type="term" value="P:positive regulation of bone resorption"/>
    <property type="evidence" value="ECO:0007669"/>
    <property type="project" value="TreeGrafter"/>
</dbReference>
<evidence type="ECO:0000256" key="3">
    <source>
        <dbReference type="SAM" id="Phobius"/>
    </source>
</evidence>
<keyword evidence="3" id="KW-0472">Membrane</keyword>
<comment type="caution">
    <text evidence="1">Lacks conserved residue(s) required for the propagation of feature annotation.</text>
</comment>
<evidence type="ECO:0000256" key="1">
    <source>
        <dbReference type="PROSITE-ProRule" id="PRU00206"/>
    </source>
</evidence>
<feature type="compositionally biased region" description="Low complexity" evidence="2">
    <location>
        <begin position="302"/>
        <end position="323"/>
    </location>
</feature>
<name>A0A9W7W9R7_TRIRA</name>
<feature type="disulfide bond" evidence="1">
    <location>
        <begin position="43"/>
        <end position="56"/>
    </location>
</feature>
<feature type="signal peptide" evidence="4">
    <location>
        <begin position="1"/>
        <end position="20"/>
    </location>
</feature>
<keyword evidence="3" id="KW-1133">Transmembrane helix</keyword>
<feature type="region of interest" description="Disordered" evidence="2">
    <location>
        <begin position="524"/>
        <end position="586"/>
    </location>
</feature>
<dbReference type="PANTHER" id="PTHR47134:SF1">
    <property type="entry name" value="TUMOR NECROSIS FACTOR RECEPTOR SUPERFAMILY MEMBER 11A"/>
    <property type="match status" value="1"/>
</dbReference>
<reference evidence="6" key="1">
    <citation type="submission" date="2021-02" db="EMBL/GenBank/DDBJ databases">
        <title>Comparative genomics reveals that relaxation of natural selection precedes convergent phenotypic evolution of cavefish.</title>
        <authorList>
            <person name="Peng Z."/>
        </authorList>
    </citation>
    <scope>NUCLEOTIDE SEQUENCE</scope>
    <source>
        <tissue evidence="6">Muscle</tissue>
    </source>
</reference>
<keyword evidence="1" id="KW-1015">Disulfide bond</keyword>
<dbReference type="GO" id="GO:0072674">
    <property type="term" value="P:multinuclear osteoclast differentiation"/>
    <property type="evidence" value="ECO:0007669"/>
    <property type="project" value="TreeGrafter"/>
</dbReference>
<evidence type="ECO:0000313" key="7">
    <source>
        <dbReference type="Proteomes" id="UP001059041"/>
    </source>
</evidence>
<feature type="chain" id="PRO_5040864277" evidence="4">
    <location>
        <begin position="21"/>
        <end position="586"/>
    </location>
</feature>
<protein>
    <submittedName>
        <fullName evidence="6">Tumor necrosis factor receptor superfamily member 11A-like</fullName>
    </submittedName>
</protein>
<dbReference type="InterPro" id="IPR053075">
    <property type="entry name" value="TNFRSF11A"/>
</dbReference>
<sequence length="586" mass="63514">RLDFSASWIFQGWITHLVLALCTQTGLAKTCRHPEYEHNGVCCSKCEPGKYVFDHCTGTSGTKCRGCGRDEYQPDWSSDMKCIPQKFCDEGKGFNRTRPHNPIAPEPCRCKQGFHCSLINCEYCEAIEKCPAGEGVVMCDKASDRASCVPCQYGFFSDSLSTEVCKKWTDCKAIGKTEKQPGSSKTDVVCGLHSPGPTTPWMVVAILSVVIVVSLVVLFLFCCKERMTFLSVNLRTCVQNLKRSRNQQETVIPSHCPTGAQTCPLICQEKTPPEMTCPSTVLTINDETSTDQEQDHDRADTSSGSSSEDSGSGSASPLSGSSCSCVLSKEPIEVGENEDCSQLVPIGLTTCCSCRTGDAAGPSTKNVQVISLKEPVVCENCSSEGLRACAGDCVYMQRSQELYLDYSSPAGKDTMSEIRGDRGRVEGQYRQNEPCCCSIDSTTIPLLPSVSTNDQGLSLIHSNDNKMSDPDADTEYQNQCSEAALTSGQVTGNNNTTFISSGQVMNFTGEVIVVYVSQTSLGSGGATEEPFSCPVQEESNDDSLHSEPKSIPSTSPQAKNEISHSQRHLPVQEVTNDWSCMAKTKN</sequence>
<evidence type="ECO:0000256" key="4">
    <source>
        <dbReference type="SAM" id="SignalP"/>
    </source>
</evidence>
<accession>A0A9W7W9R7</accession>
<feature type="region of interest" description="Disordered" evidence="2">
    <location>
        <begin position="288"/>
        <end position="323"/>
    </location>
</feature>
<organism evidence="6 7">
    <name type="scientific">Triplophysa rosa</name>
    <name type="common">Cave loach</name>
    <dbReference type="NCBI Taxonomy" id="992332"/>
    <lineage>
        <taxon>Eukaryota</taxon>
        <taxon>Metazoa</taxon>
        <taxon>Chordata</taxon>
        <taxon>Craniata</taxon>
        <taxon>Vertebrata</taxon>
        <taxon>Euteleostomi</taxon>
        <taxon>Actinopterygii</taxon>
        <taxon>Neopterygii</taxon>
        <taxon>Teleostei</taxon>
        <taxon>Ostariophysi</taxon>
        <taxon>Cypriniformes</taxon>
        <taxon>Nemacheilidae</taxon>
        <taxon>Triplophysa</taxon>
    </lineage>
</organism>
<dbReference type="GO" id="GO:0019955">
    <property type="term" value="F:cytokine binding"/>
    <property type="evidence" value="ECO:0007669"/>
    <property type="project" value="TreeGrafter"/>
</dbReference>
<dbReference type="AlphaFoldDB" id="A0A9W7W9R7"/>
<keyword evidence="4" id="KW-0732">Signal</keyword>
<feature type="domain" description="TNFR-Cys" evidence="5">
    <location>
        <begin position="30"/>
        <end position="64"/>
    </location>
</feature>
<dbReference type="GO" id="GO:0005031">
    <property type="term" value="F:tumor necrosis factor receptor activity"/>
    <property type="evidence" value="ECO:0007669"/>
    <property type="project" value="TreeGrafter"/>
</dbReference>
<dbReference type="SMART" id="SM00208">
    <property type="entry name" value="TNFR"/>
    <property type="match status" value="2"/>
</dbReference>
<dbReference type="GO" id="GO:0001503">
    <property type="term" value="P:ossification"/>
    <property type="evidence" value="ECO:0007669"/>
    <property type="project" value="TreeGrafter"/>
</dbReference>
<dbReference type="GO" id="GO:0070555">
    <property type="term" value="P:response to interleukin-1"/>
    <property type="evidence" value="ECO:0007669"/>
    <property type="project" value="TreeGrafter"/>
</dbReference>
<feature type="transmembrane region" description="Helical" evidence="3">
    <location>
        <begin position="201"/>
        <end position="221"/>
    </location>
</feature>
<dbReference type="SUPFAM" id="SSF57586">
    <property type="entry name" value="TNF receptor-like"/>
    <property type="match status" value="2"/>
</dbReference>
<keyword evidence="3" id="KW-0812">Transmembrane</keyword>
<feature type="repeat" description="TNFR-Cys" evidence="1">
    <location>
        <begin position="30"/>
        <end position="64"/>
    </location>
</feature>